<feature type="domain" description="BZIP" evidence="9">
    <location>
        <begin position="62"/>
        <end position="125"/>
    </location>
</feature>
<keyword evidence="5" id="KW-0010">Activator</keyword>
<evidence type="ECO:0000256" key="2">
    <source>
        <dbReference type="ARBA" id="ARBA00006951"/>
    </source>
</evidence>
<accession>A0A8C4S3R0</accession>
<dbReference type="GO" id="GO:0005634">
    <property type="term" value="C:nucleus"/>
    <property type="evidence" value="ECO:0007669"/>
    <property type="project" value="UniProtKB-SubCell"/>
</dbReference>
<dbReference type="GO" id="GO:0000978">
    <property type="term" value="F:RNA polymerase II cis-regulatory region sequence-specific DNA binding"/>
    <property type="evidence" value="ECO:0007669"/>
    <property type="project" value="TreeGrafter"/>
</dbReference>
<evidence type="ECO:0000256" key="4">
    <source>
        <dbReference type="ARBA" id="ARBA00023125"/>
    </source>
</evidence>
<dbReference type="FunFam" id="1.20.5.170:FF:000028">
    <property type="entry name" value="CCAAT/enhancer-binding protein beta"/>
    <property type="match status" value="1"/>
</dbReference>
<evidence type="ECO:0000256" key="5">
    <source>
        <dbReference type="ARBA" id="ARBA00023159"/>
    </source>
</evidence>
<dbReference type="SMART" id="SM00338">
    <property type="entry name" value="BRLZ"/>
    <property type="match status" value="1"/>
</dbReference>
<dbReference type="InterPro" id="IPR031106">
    <property type="entry name" value="C/EBP"/>
</dbReference>
<dbReference type="GeneTree" id="ENSGT00940000162137"/>
<dbReference type="AlphaFoldDB" id="A0A8C4S3R0"/>
<dbReference type="PANTHER" id="PTHR23334:SF21">
    <property type="entry name" value="CCAAT_ENHANCER-BINDING PROTEIN BETA"/>
    <property type="match status" value="1"/>
</dbReference>
<dbReference type="InterPro" id="IPR046347">
    <property type="entry name" value="bZIP_sf"/>
</dbReference>
<keyword evidence="4" id="KW-0238">DNA-binding</keyword>
<reference evidence="10" key="3">
    <citation type="submission" date="2025-09" db="UniProtKB">
        <authorList>
            <consortium name="Ensembl"/>
        </authorList>
    </citation>
    <scope>IDENTIFICATION</scope>
</reference>
<dbReference type="PROSITE" id="PS50217">
    <property type="entry name" value="BZIP"/>
    <property type="match status" value="1"/>
</dbReference>
<dbReference type="Ensembl" id="ENSECRT00000012028.1">
    <property type="protein sequence ID" value="ENSECRP00000011836.1"/>
    <property type="gene ID" value="ENSECRG00000007895.1"/>
</dbReference>
<dbReference type="CDD" id="cd14712">
    <property type="entry name" value="bZIP_CEBPB"/>
    <property type="match status" value="1"/>
</dbReference>
<feature type="compositionally biased region" description="Low complexity" evidence="8">
    <location>
        <begin position="28"/>
        <end position="45"/>
    </location>
</feature>
<evidence type="ECO:0000313" key="11">
    <source>
        <dbReference type="Proteomes" id="UP000694620"/>
    </source>
</evidence>
<sequence length="161" mass="18179">MDGIPAGYEMPPYMQYQFTNRDSIGNISTASSSCSSSPGTPAPSGHRYPAPGKSKKRVEKDTEEYKERRQRNNIAVRKSRDKAKKRNMETQYKVLELSAENERLQKRVEHLSRELATLRSLLSASGNTAACEIRVSVDVETNSSAGSNQIRTERHRRVVFM</sequence>
<dbReference type="GO" id="GO:0000981">
    <property type="term" value="F:DNA-binding transcription factor activity, RNA polymerase II-specific"/>
    <property type="evidence" value="ECO:0007669"/>
    <property type="project" value="TreeGrafter"/>
</dbReference>
<feature type="compositionally biased region" description="Basic and acidic residues" evidence="8">
    <location>
        <begin position="58"/>
        <end position="67"/>
    </location>
</feature>
<dbReference type="GO" id="GO:0006351">
    <property type="term" value="P:DNA-templated transcription"/>
    <property type="evidence" value="ECO:0007669"/>
    <property type="project" value="InterPro"/>
</dbReference>
<protein>
    <submittedName>
        <fullName evidence="10">CCAAT enhancer binding protein beta</fullName>
    </submittedName>
</protein>
<evidence type="ECO:0000256" key="3">
    <source>
        <dbReference type="ARBA" id="ARBA00023015"/>
    </source>
</evidence>
<evidence type="ECO:0000256" key="6">
    <source>
        <dbReference type="ARBA" id="ARBA00023163"/>
    </source>
</evidence>
<keyword evidence="6" id="KW-0804">Transcription</keyword>
<evidence type="ECO:0000256" key="1">
    <source>
        <dbReference type="ARBA" id="ARBA00004123"/>
    </source>
</evidence>
<reference evidence="10" key="1">
    <citation type="submission" date="2021-06" db="EMBL/GenBank/DDBJ databases">
        <authorList>
            <consortium name="Wellcome Sanger Institute Data Sharing"/>
        </authorList>
    </citation>
    <scope>NUCLEOTIDE SEQUENCE [LARGE SCALE GENOMIC DNA]</scope>
</reference>
<gene>
    <name evidence="10" type="primary">cebpb</name>
</gene>
<comment type="subcellular location">
    <subcellularLocation>
        <location evidence="1">Nucleus</location>
    </subcellularLocation>
</comment>
<keyword evidence="3" id="KW-0805">Transcription regulation</keyword>
<proteinExistence type="inferred from homology"/>
<feature type="region of interest" description="Disordered" evidence="8">
    <location>
        <begin position="24"/>
        <end position="87"/>
    </location>
</feature>
<evidence type="ECO:0000256" key="8">
    <source>
        <dbReference type="SAM" id="MobiDB-lite"/>
    </source>
</evidence>
<keyword evidence="7" id="KW-0539">Nucleus</keyword>
<dbReference type="InterPro" id="IPR004827">
    <property type="entry name" value="bZIP"/>
</dbReference>
<evidence type="ECO:0000313" key="10">
    <source>
        <dbReference type="Ensembl" id="ENSECRP00000011836.1"/>
    </source>
</evidence>
<dbReference type="PANTHER" id="PTHR23334">
    <property type="entry name" value="CCAAT/ENHANCER BINDING PROTEIN"/>
    <property type="match status" value="1"/>
</dbReference>
<dbReference type="SUPFAM" id="SSF57959">
    <property type="entry name" value="Leucine zipper domain"/>
    <property type="match status" value="1"/>
</dbReference>
<reference evidence="10" key="2">
    <citation type="submission" date="2025-08" db="UniProtKB">
        <authorList>
            <consortium name="Ensembl"/>
        </authorList>
    </citation>
    <scope>IDENTIFICATION</scope>
</reference>
<dbReference type="Pfam" id="PF07716">
    <property type="entry name" value="bZIP_2"/>
    <property type="match status" value="1"/>
</dbReference>
<dbReference type="Gene3D" id="1.20.5.170">
    <property type="match status" value="1"/>
</dbReference>
<dbReference type="Proteomes" id="UP000694620">
    <property type="component" value="Chromosome 10"/>
</dbReference>
<keyword evidence="11" id="KW-1185">Reference proteome</keyword>
<name>A0A8C4S3R0_ERPCA</name>
<evidence type="ECO:0000259" key="9">
    <source>
        <dbReference type="PROSITE" id="PS50217"/>
    </source>
</evidence>
<organism evidence="10 11">
    <name type="scientific">Erpetoichthys calabaricus</name>
    <name type="common">Rope fish</name>
    <name type="synonym">Calamoichthys calabaricus</name>
    <dbReference type="NCBI Taxonomy" id="27687"/>
    <lineage>
        <taxon>Eukaryota</taxon>
        <taxon>Metazoa</taxon>
        <taxon>Chordata</taxon>
        <taxon>Craniata</taxon>
        <taxon>Vertebrata</taxon>
        <taxon>Euteleostomi</taxon>
        <taxon>Actinopterygii</taxon>
        <taxon>Polypteriformes</taxon>
        <taxon>Polypteridae</taxon>
        <taxon>Erpetoichthys</taxon>
    </lineage>
</organism>
<comment type="similarity">
    <text evidence="2">Belongs to the bZIP family. C/EBP subfamily.</text>
</comment>
<evidence type="ECO:0000256" key="7">
    <source>
        <dbReference type="ARBA" id="ARBA00023242"/>
    </source>
</evidence>